<dbReference type="Pfam" id="PF13516">
    <property type="entry name" value="LRR_6"/>
    <property type="match status" value="2"/>
</dbReference>
<sequence length="1661" mass="181073">MMESTSQNLQDQISELLKPHRVCLVTPVVLNPSGQTCGRSASRFVVLSLWRGYVVVNKQAVKMESMFSYLEICSINIHSPTQIVLETDRQTLSFSVSHVEDLEAIVGHMTTSLKRIFPDSSPGKLIKTIPPDLQQRLVTLTAVTEEQMDSQPDSCGGFSDTYAALCDFNEMPFREEIQWDVDNIYYIHDWRQFNLHDFSHLDSRDLALAVAALSFNQWFTKIYSKELKLSVDVQQQLSFLLSRSPSLEELSLEASGLKLDFAVKMAAALREHASSTLHSINLSGNPIEDKGVIALSQDLGNLAEGLKHLSLSRVSMTAKGLGCLSQLLSSNPLFSASLTHLDLSGNPSSLVTEEATFLFRFLSSTNSLSHLDLSDTSCPLDTLFVSLSSGCCDKLMHLNLARNPFSHRKVREVTRSIQEFFSQSCELRFVGLSATKLPPQALRLLLQGLATNTHLFGLALDLSSCELRSAGAQVIQEHISEATAIKSLDISDNGFENDMVTLVLSLGRCRSLQRLALGGNFAMKSRALTDVLHRIAQLIQDEECPLQSLSLCDSKLKTGMHILLSALGSRAALAEMDISGNNIGDTGAKMLAKALMNNTKLRTLTWDRNNVTARGFQDVADALERNHTLRQVSLPLGDITQSYRSNPDRTKEALHKIQQCLDRNNQRQFDRVELQRGFRTQQSEKLLRGMCRQLEDSVQRLNHCGMQEAQADLLTAHEVLHNARESFKLLPSLYEAGRACASDGDLVNSILTDTAASLTDEFTRSIQEMVQGLARCAEALCPRVIRQSSVCECLSECVSKSSKQTHAFLRSTLVENAGKIIINRLGELRQTLSVSLAESITEQVLQDLTMAQNKMVTTPLSVTAPSPSPSPSTSPAPSPPGWRRRREGEVVDAAVAISGARRASFIPPLGLPLLFSISARAPEEEAVSRGGLTRREAPFRGCSPCPSPLPSTGSLASPMEPLPTQGQTLRHYTASRPRPRRTHTQPPSSRPQEPVSKVENEASEGMGRVDEGVEEFFTKKILPDYALNKNITSSATTTTVTSPSVPYTDTSFTSNDTPPLSTSSTPPTSSSITTTTIPTKNIKKKFGDFFAFKRARAGRATKAGGGEGGGEGVKVKRTSIADLIRPLREAKERERERERDKDREKERGASPVITCHLTEPERSGVLMKETRMGGTPYGERRLKATKRSLREGKSQSLILLTGLEPEDRDNTQSKKHASDSTSSFEQRLQVMLHRMGVARSPPADTKTSNKEEELRKANSEGAILDKPQPPPTFMKPRTMSTSSADPRHLIRVLDPIRPDPPLHPKPALPERPVGTLPPKPAVAAKPPLPTPVAPARPSSAPLSGSLAERVQLRAHTQDGRPAEGTAQNGSQEGPHGAASAPSPRRELLPPAPSPWRSPGAQERSEKAQSVTDECLPKPRQHLKPIPQRRAVSVHEDTLAMTQELKAVLQRSPIRFRGNRGDLPTCTEDPASGEKEQRAKEASDTGKETADVKKEAVQKEQLKAEKGGGTVAETKHPPPGEQEVPGSGCPSSTAPARQGAPAPRLCSPAASLIKAPSAPERPPALTQTLEKPSLTSTFQKKSPSTAPALAPTLEKLLVSPPPRDKTSSTIPAASEVPENPHVSPVSHKKKSPGTVDLGNSTQESGEALSEQHTECSLQKSEK</sequence>
<feature type="region of interest" description="Disordered" evidence="9">
    <location>
        <begin position="1451"/>
        <end position="1661"/>
    </location>
</feature>
<feature type="compositionally biased region" description="Basic and acidic residues" evidence="9">
    <location>
        <begin position="1208"/>
        <end position="1218"/>
    </location>
</feature>
<dbReference type="InterPro" id="IPR001611">
    <property type="entry name" value="Leu-rich_rpt"/>
</dbReference>
<protein>
    <submittedName>
        <fullName evidence="12">Putative leucine-rich repeat-containing protein 16C</fullName>
    </submittedName>
</protein>
<feature type="domain" description="CARMIL pleckstrin homology" evidence="11">
    <location>
        <begin position="39"/>
        <end position="118"/>
    </location>
</feature>
<evidence type="ECO:0000259" key="11">
    <source>
        <dbReference type="Pfam" id="PF17888"/>
    </source>
</evidence>
<dbReference type="InterPro" id="IPR011993">
    <property type="entry name" value="PH-like_dom_sf"/>
</dbReference>
<dbReference type="Gene3D" id="3.80.10.10">
    <property type="entry name" value="Ribonuclease Inhibitor"/>
    <property type="match status" value="1"/>
</dbReference>
<feature type="region of interest" description="Disordered" evidence="9">
    <location>
        <begin position="1202"/>
        <end position="1429"/>
    </location>
</feature>
<proteinExistence type="inferred from homology"/>
<evidence type="ECO:0000256" key="7">
    <source>
        <dbReference type="ARBA" id="ARBA00022737"/>
    </source>
</evidence>
<dbReference type="GO" id="GO:0005886">
    <property type="term" value="C:plasma membrane"/>
    <property type="evidence" value="ECO:0007669"/>
    <property type="project" value="UniProtKB-SubCell"/>
</dbReference>
<evidence type="ECO:0000256" key="8">
    <source>
        <dbReference type="ARBA" id="ARBA00023136"/>
    </source>
</evidence>
<feature type="region of interest" description="Disordered" evidence="9">
    <location>
        <begin position="1036"/>
        <end position="1076"/>
    </location>
</feature>
<dbReference type="Gene3D" id="6.10.140.1850">
    <property type="match status" value="1"/>
</dbReference>
<dbReference type="GO" id="GO:0030027">
    <property type="term" value="C:lamellipodium"/>
    <property type="evidence" value="ECO:0007669"/>
    <property type="project" value="TreeGrafter"/>
</dbReference>
<feature type="compositionally biased region" description="Basic and acidic residues" evidence="9">
    <location>
        <begin position="1471"/>
        <end position="1505"/>
    </location>
</feature>
<feature type="compositionally biased region" description="Pro residues" evidence="9">
    <location>
        <begin position="866"/>
        <end position="880"/>
    </location>
</feature>
<dbReference type="GO" id="GO:0016477">
    <property type="term" value="P:cell migration"/>
    <property type="evidence" value="ECO:0007669"/>
    <property type="project" value="TreeGrafter"/>
</dbReference>
<feature type="compositionally biased region" description="Basic and acidic residues" evidence="9">
    <location>
        <begin position="1125"/>
        <end position="1148"/>
    </location>
</feature>
<evidence type="ECO:0000256" key="2">
    <source>
        <dbReference type="ARBA" id="ARBA00004496"/>
    </source>
</evidence>
<dbReference type="SUPFAM" id="SSF52047">
    <property type="entry name" value="RNI-like"/>
    <property type="match status" value="2"/>
</dbReference>
<evidence type="ECO:0000256" key="4">
    <source>
        <dbReference type="ARBA" id="ARBA00022475"/>
    </source>
</evidence>
<feature type="domain" description="CARMIL C-terminal" evidence="10">
    <location>
        <begin position="777"/>
        <end position="1061"/>
    </location>
</feature>
<keyword evidence="6" id="KW-0433">Leucine-rich repeat</keyword>
<gene>
    <name evidence="12" type="ORF">SMAX5B_007147</name>
</gene>
<feature type="compositionally biased region" description="Basic and acidic residues" evidence="9">
    <location>
        <begin position="927"/>
        <end position="938"/>
    </location>
</feature>
<dbReference type="InterPro" id="IPR041245">
    <property type="entry name" value="CARMIL_PH"/>
</dbReference>
<dbReference type="InterPro" id="IPR032675">
    <property type="entry name" value="LRR_dom_sf"/>
</dbReference>
<evidence type="ECO:0000256" key="6">
    <source>
        <dbReference type="ARBA" id="ARBA00022614"/>
    </source>
</evidence>
<evidence type="ECO:0000313" key="12">
    <source>
        <dbReference type="EMBL" id="AWP07984.1"/>
    </source>
</evidence>
<keyword evidence="4" id="KW-1003">Cell membrane</keyword>
<dbReference type="InterPro" id="IPR051279">
    <property type="entry name" value="PP1-Reg/Actin-Interact_Protein"/>
</dbReference>
<dbReference type="Pfam" id="PF17888">
    <property type="entry name" value="Carm_PH"/>
    <property type="match status" value="1"/>
</dbReference>
<accession>A0A2U9BUU8</accession>
<feature type="region of interest" description="Disordered" evidence="9">
    <location>
        <begin position="927"/>
        <end position="1007"/>
    </location>
</feature>
<keyword evidence="7" id="KW-0677">Repeat</keyword>
<evidence type="ECO:0000256" key="5">
    <source>
        <dbReference type="ARBA" id="ARBA00022490"/>
    </source>
</evidence>
<feature type="compositionally biased region" description="Basic and acidic residues" evidence="9">
    <location>
        <begin position="1247"/>
        <end position="1258"/>
    </location>
</feature>
<dbReference type="STRING" id="52904.ENSSMAP00000006663"/>
<feature type="compositionally biased region" description="Basic and acidic residues" evidence="9">
    <location>
        <begin position="1648"/>
        <end position="1661"/>
    </location>
</feature>
<keyword evidence="13" id="KW-1185">Reference proteome</keyword>
<keyword evidence="5" id="KW-0963">Cytoplasm</keyword>
<comment type="similarity">
    <text evidence="3">Belongs to the CARMIL family.</text>
</comment>
<feature type="compositionally biased region" description="Pro residues" evidence="9">
    <location>
        <begin position="1303"/>
        <end position="1334"/>
    </location>
</feature>
<reference evidence="12 13" key="1">
    <citation type="submission" date="2017-12" db="EMBL/GenBank/DDBJ databases">
        <title>Integrating genomic resources of turbot (Scophthalmus maximus) in depth evaluation of genetic and physical mapping variation across individuals.</title>
        <authorList>
            <person name="Martinez P."/>
        </authorList>
    </citation>
    <scope>NUCLEOTIDE SEQUENCE [LARGE SCALE GENOMIC DNA]</scope>
</reference>
<dbReference type="SMART" id="SM00368">
    <property type="entry name" value="LRR_RI"/>
    <property type="match status" value="7"/>
</dbReference>
<name>A0A2U9BUU8_SCOMX</name>
<feature type="compositionally biased region" description="Polar residues" evidence="9">
    <location>
        <begin position="1564"/>
        <end position="1584"/>
    </location>
</feature>
<evidence type="ECO:0000256" key="9">
    <source>
        <dbReference type="SAM" id="MobiDB-lite"/>
    </source>
</evidence>
<feature type="region of interest" description="Disordered" evidence="9">
    <location>
        <begin position="1125"/>
        <end position="1149"/>
    </location>
</feature>
<dbReference type="GO" id="GO:0005737">
    <property type="term" value="C:cytoplasm"/>
    <property type="evidence" value="ECO:0007669"/>
    <property type="project" value="UniProtKB-SubCell"/>
</dbReference>
<dbReference type="Gene3D" id="2.30.29.30">
    <property type="entry name" value="Pleckstrin-homology domain (PH domain)/Phosphotyrosine-binding domain (PTB)"/>
    <property type="match status" value="1"/>
</dbReference>
<dbReference type="Pfam" id="PF16000">
    <property type="entry name" value="CARMIL_C"/>
    <property type="match status" value="1"/>
</dbReference>
<comment type="subcellular location">
    <subcellularLocation>
        <location evidence="1">Cell membrane</location>
    </subcellularLocation>
    <subcellularLocation>
        <location evidence="2">Cytoplasm</location>
    </subcellularLocation>
</comment>
<organism evidence="12 13">
    <name type="scientific">Scophthalmus maximus</name>
    <name type="common">Turbot</name>
    <name type="synonym">Psetta maxima</name>
    <dbReference type="NCBI Taxonomy" id="52904"/>
    <lineage>
        <taxon>Eukaryota</taxon>
        <taxon>Metazoa</taxon>
        <taxon>Chordata</taxon>
        <taxon>Craniata</taxon>
        <taxon>Vertebrata</taxon>
        <taxon>Euteleostomi</taxon>
        <taxon>Actinopterygii</taxon>
        <taxon>Neopterygii</taxon>
        <taxon>Teleostei</taxon>
        <taxon>Neoteleostei</taxon>
        <taxon>Acanthomorphata</taxon>
        <taxon>Carangaria</taxon>
        <taxon>Pleuronectiformes</taxon>
        <taxon>Pleuronectoidei</taxon>
        <taxon>Scophthalmidae</taxon>
        <taxon>Scophthalmus</taxon>
    </lineage>
</organism>
<feature type="region of interest" description="Disordered" evidence="9">
    <location>
        <begin position="859"/>
        <end position="886"/>
    </location>
</feature>
<dbReference type="Proteomes" id="UP000246464">
    <property type="component" value="Chromosome 10"/>
</dbReference>
<evidence type="ECO:0000256" key="3">
    <source>
        <dbReference type="ARBA" id="ARBA00007298"/>
    </source>
</evidence>
<evidence type="ECO:0000313" key="13">
    <source>
        <dbReference type="Proteomes" id="UP000246464"/>
    </source>
</evidence>
<dbReference type="PANTHER" id="PTHR24112:SF32">
    <property type="entry name" value="CAPPING PROTEIN, ARP2_3 AND MYOSIN-I LINKER PROTEIN 2"/>
    <property type="match status" value="1"/>
</dbReference>
<evidence type="ECO:0000259" key="10">
    <source>
        <dbReference type="Pfam" id="PF16000"/>
    </source>
</evidence>
<dbReference type="GO" id="GO:0034315">
    <property type="term" value="P:regulation of Arp2/3 complex-mediated actin nucleation"/>
    <property type="evidence" value="ECO:0007669"/>
    <property type="project" value="TreeGrafter"/>
</dbReference>
<dbReference type="InterPro" id="IPR031943">
    <property type="entry name" value="CARMIL_C"/>
</dbReference>
<keyword evidence="8" id="KW-0472">Membrane</keyword>
<dbReference type="PANTHER" id="PTHR24112">
    <property type="entry name" value="LEUCINE-RICH REPEAT, ISOFORM F-RELATED"/>
    <property type="match status" value="1"/>
</dbReference>
<evidence type="ECO:0000256" key="1">
    <source>
        <dbReference type="ARBA" id="ARBA00004236"/>
    </source>
</evidence>
<dbReference type="EMBL" id="CP026252">
    <property type="protein sequence ID" value="AWP07984.1"/>
    <property type="molecule type" value="Genomic_DNA"/>
</dbReference>